<dbReference type="AlphaFoldDB" id="A0A1K1YJK8"/>
<dbReference type="PANTHER" id="PTHR23026:SF123">
    <property type="entry name" value="NAD(P)H NITROREDUCTASE RV3131-RELATED"/>
    <property type="match status" value="1"/>
</dbReference>
<dbReference type="NCBIfam" id="NF047509">
    <property type="entry name" value="Rv3131_FMN_oxido"/>
    <property type="match status" value="1"/>
</dbReference>
<evidence type="ECO:0000256" key="1">
    <source>
        <dbReference type="SAM" id="MobiDB-lite"/>
    </source>
</evidence>
<dbReference type="OrthoDB" id="8156917at2"/>
<proteinExistence type="predicted"/>
<evidence type="ECO:0000313" key="2">
    <source>
        <dbReference type="EMBL" id="SFX61998.1"/>
    </source>
</evidence>
<dbReference type="Gene3D" id="3.40.109.10">
    <property type="entry name" value="NADH Oxidase"/>
    <property type="match status" value="1"/>
</dbReference>
<dbReference type="InterPro" id="IPR050627">
    <property type="entry name" value="Nitroreductase/BluB"/>
</dbReference>
<protein>
    <submittedName>
        <fullName evidence="2">Nitroreductase family protein</fullName>
    </submittedName>
</protein>
<dbReference type="SUPFAM" id="SSF55469">
    <property type="entry name" value="FMN-dependent nitroreductase-like"/>
    <property type="match status" value="2"/>
</dbReference>
<dbReference type="EMBL" id="FPJO01000004">
    <property type="protein sequence ID" value="SFX61998.1"/>
    <property type="molecule type" value="Genomic_DNA"/>
</dbReference>
<dbReference type="RefSeq" id="WP_072484862.1">
    <property type="nucleotide sequence ID" value="NZ_CP109381.1"/>
</dbReference>
<dbReference type="STRING" id="1893.SAMN02787144_1004327"/>
<organism evidence="2 3">
    <name type="scientific">Streptomyces atratus</name>
    <dbReference type="NCBI Taxonomy" id="1893"/>
    <lineage>
        <taxon>Bacteria</taxon>
        <taxon>Bacillati</taxon>
        <taxon>Actinomycetota</taxon>
        <taxon>Actinomycetes</taxon>
        <taxon>Kitasatosporales</taxon>
        <taxon>Streptomycetaceae</taxon>
        <taxon>Streptomyces</taxon>
    </lineage>
</organism>
<dbReference type="Proteomes" id="UP000181909">
    <property type="component" value="Unassembled WGS sequence"/>
</dbReference>
<feature type="compositionally biased region" description="Basic and acidic residues" evidence="1">
    <location>
        <begin position="181"/>
        <end position="198"/>
    </location>
</feature>
<sequence>MLTEALEDTALAGLVADATAAPSMHNAQPWIFRYGCRSRTLTLRADFERAMAEADPSARALHIGCGAALLNLRVSAAHHGLDAATALLPVPSDPAVLATVRLDIHPDAPREPADEALAVLHPAIKDRHTSRYPFDERPVPDDVRARLADAARAEGADFAFLTPIHLETVLGLIRDAEGYDRGDPAREAEQEHWTRNTKTEAPVDGIPDYAFGPRDASERATTRDFAGTRVVPGRARVLFENRPQLALLSTPGDRAADWLRAGQALERVLLTATLHQVSTSFATQPLEWPDLRWILRDPVFGTGHPQMIIRLGYGPSGPRTPRRPLDHVLTIEP</sequence>
<dbReference type="InterPro" id="IPR000415">
    <property type="entry name" value="Nitroreductase-like"/>
</dbReference>
<dbReference type="GO" id="GO:0016491">
    <property type="term" value="F:oxidoreductase activity"/>
    <property type="evidence" value="ECO:0007669"/>
    <property type="project" value="InterPro"/>
</dbReference>
<reference evidence="2 3" key="1">
    <citation type="submission" date="2016-11" db="EMBL/GenBank/DDBJ databases">
        <authorList>
            <person name="Jaros S."/>
            <person name="Januszkiewicz K."/>
            <person name="Wedrychowicz H."/>
        </authorList>
    </citation>
    <scope>NUCLEOTIDE SEQUENCE [LARGE SCALE GENOMIC DNA]</scope>
    <source>
        <strain evidence="2 3">OK807</strain>
    </source>
</reference>
<feature type="region of interest" description="Disordered" evidence="1">
    <location>
        <begin position="181"/>
        <end position="223"/>
    </location>
</feature>
<gene>
    <name evidence="2" type="ORF">SAMN02787144_1004327</name>
</gene>
<name>A0A1K1YJK8_STRAR</name>
<dbReference type="PANTHER" id="PTHR23026">
    <property type="entry name" value="NADPH NITROREDUCTASE"/>
    <property type="match status" value="1"/>
</dbReference>
<evidence type="ECO:0000313" key="3">
    <source>
        <dbReference type="Proteomes" id="UP000181909"/>
    </source>
</evidence>
<accession>A0A1K1YJK8</accession>